<organism evidence="1 2">
    <name type="scientific">Pseudocercospora fijiensis (strain CIRAD86)</name>
    <name type="common">Black leaf streak disease fungus</name>
    <name type="synonym">Mycosphaerella fijiensis</name>
    <dbReference type="NCBI Taxonomy" id="383855"/>
    <lineage>
        <taxon>Eukaryota</taxon>
        <taxon>Fungi</taxon>
        <taxon>Dikarya</taxon>
        <taxon>Ascomycota</taxon>
        <taxon>Pezizomycotina</taxon>
        <taxon>Dothideomycetes</taxon>
        <taxon>Dothideomycetidae</taxon>
        <taxon>Mycosphaerellales</taxon>
        <taxon>Mycosphaerellaceae</taxon>
        <taxon>Pseudocercospora</taxon>
    </lineage>
</organism>
<accession>M2YGC4</accession>
<gene>
    <name evidence="1" type="ORF">MYCFIDRAFT_180521</name>
</gene>
<dbReference type="Proteomes" id="UP000016932">
    <property type="component" value="Unassembled WGS sequence"/>
</dbReference>
<name>M2YGC4_PSEFD</name>
<evidence type="ECO:0000313" key="1">
    <source>
        <dbReference type="EMBL" id="EME76855.1"/>
    </source>
</evidence>
<dbReference type="VEuPathDB" id="FungiDB:MYCFIDRAFT_180521"/>
<proteinExistence type="predicted"/>
<sequence length="215" mass="23504">MALNLVKESEGTSTYASACFDTSSSTPILRRKVATGGTRTVTYPSLSFFNYIRRKAASYILASSLQPGLILSDSIRPIDDTFYWSLHASAANACPFDGDPLADCKNIGSSFQSESENGERGADSQDCYSKLAVVCGYITFTMIPEPSSSSVGVSRAQVFLGVFWSFLLLLRNSCKRREDLRMSLPLFQRPVQSGPLGAGLCIKFSISQFLPEEEQ</sequence>
<dbReference type="RefSeq" id="XP_007932511.1">
    <property type="nucleotide sequence ID" value="XM_007934320.1"/>
</dbReference>
<dbReference type="EMBL" id="KB446573">
    <property type="protein sequence ID" value="EME76855.1"/>
    <property type="molecule type" value="Genomic_DNA"/>
</dbReference>
<keyword evidence="2" id="KW-1185">Reference proteome</keyword>
<dbReference type="AlphaFoldDB" id="M2YGC4"/>
<evidence type="ECO:0000313" key="2">
    <source>
        <dbReference type="Proteomes" id="UP000016932"/>
    </source>
</evidence>
<dbReference type="KEGG" id="pfj:MYCFIDRAFT_180521"/>
<protein>
    <submittedName>
        <fullName evidence="1">Uncharacterized protein</fullName>
    </submittedName>
</protein>
<reference evidence="1 2" key="1">
    <citation type="journal article" date="2012" name="PLoS Pathog.">
        <title>Diverse lifestyles and strategies of plant pathogenesis encoded in the genomes of eighteen Dothideomycetes fungi.</title>
        <authorList>
            <person name="Ohm R.A."/>
            <person name="Feau N."/>
            <person name="Henrissat B."/>
            <person name="Schoch C.L."/>
            <person name="Horwitz B.A."/>
            <person name="Barry K.W."/>
            <person name="Condon B.J."/>
            <person name="Copeland A.C."/>
            <person name="Dhillon B."/>
            <person name="Glaser F."/>
            <person name="Hesse C.N."/>
            <person name="Kosti I."/>
            <person name="LaButti K."/>
            <person name="Lindquist E.A."/>
            <person name="Lucas S."/>
            <person name="Salamov A.A."/>
            <person name="Bradshaw R.E."/>
            <person name="Ciuffetti L."/>
            <person name="Hamelin R.C."/>
            <person name="Kema G.H.J."/>
            <person name="Lawrence C."/>
            <person name="Scott J.A."/>
            <person name="Spatafora J.W."/>
            <person name="Turgeon B.G."/>
            <person name="de Wit P.J.G.M."/>
            <person name="Zhong S."/>
            <person name="Goodwin S.B."/>
            <person name="Grigoriev I.V."/>
        </authorList>
    </citation>
    <scope>NUCLEOTIDE SEQUENCE [LARGE SCALE GENOMIC DNA]</scope>
    <source>
        <strain evidence="1 2">CIRAD86</strain>
    </source>
</reference>
<dbReference type="HOGENOM" id="CLU_1283757_0_0_1"/>
<dbReference type="GeneID" id="19334437"/>